<dbReference type="GO" id="GO:0005634">
    <property type="term" value="C:nucleus"/>
    <property type="evidence" value="ECO:0007669"/>
    <property type="project" value="InterPro"/>
</dbReference>
<evidence type="ECO:0000313" key="1">
    <source>
        <dbReference type="EMBL" id="KAK9985592.1"/>
    </source>
</evidence>
<sequence>MLAGTVKEDLYLFPSGILVRLDWWECMPQSLSIIETRSWDLKLGLVSRIWLSWIKPVLRPEKNVYFQAAGWSCTWDLSSSHYINAGLQNGSLLVFDMHQTVGPVNSLKGLTRNPVHMADSLLHSSTLTSSVSSVLSASSICLSQWNFDGAEE</sequence>
<keyword evidence="2" id="KW-1185">Reference proteome</keyword>
<dbReference type="EMBL" id="JAZDWU010000011">
    <property type="protein sequence ID" value="KAK9985592.1"/>
    <property type="molecule type" value="Genomic_DNA"/>
</dbReference>
<gene>
    <name evidence="1" type="ORF">SO802_030543</name>
</gene>
<accession>A0AAW2BK70</accession>
<dbReference type="Proteomes" id="UP001459277">
    <property type="component" value="Unassembled WGS sequence"/>
</dbReference>
<dbReference type="InterPro" id="IPR037381">
    <property type="entry name" value="RFWD3"/>
</dbReference>
<organism evidence="1 2">
    <name type="scientific">Lithocarpus litseifolius</name>
    <dbReference type="NCBI Taxonomy" id="425828"/>
    <lineage>
        <taxon>Eukaryota</taxon>
        <taxon>Viridiplantae</taxon>
        <taxon>Streptophyta</taxon>
        <taxon>Embryophyta</taxon>
        <taxon>Tracheophyta</taxon>
        <taxon>Spermatophyta</taxon>
        <taxon>Magnoliopsida</taxon>
        <taxon>eudicotyledons</taxon>
        <taxon>Gunneridae</taxon>
        <taxon>Pentapetalae</taxon>
        <taxon>rosids</taxon>
        <taxon>fabids</taxon>
        <taxon>Fagales</taxon>
        <taxon>Fagaceae</taxon>
        <taxon>Lithocarpus</taxon>
    </lineage>
</organism>
<reference evidence="1 2" key="1">
    <citation type="submission" date="2024-01" db="EMBL/GenBank/DDBJ databases">
        <title>A telomere-to-telomere, gap-free genome of sweet tea (Lithocarpus litseifolius).</title>
        <authorList>
            <person name="Zhou J."/>
        </authorList>
    </citation>
    <scope>NUCLEOTIDE SEQUENCE [LARGE SCALE GENOMIC DNA]</scope>
    <source>
        <strain evidence="1">Zhou-2022a</strain>
        <tissue evidence="1">Leaf</tissue>
    </source>
</reference>
<comment type="caution">
    <text evidence="1">The sequence shown here is derived from an EMBL/GenBank/DDBJ whole genome shotgun (WGS) entry which is preliminary data.</text>
</comment>
<protein>
    <submittedName>
        <fullName evidence="1">Uncharacterized protein</fullName>
    </submittedName>
</protein>
<dbReference type="AlphaFoldDB" id="A0AAW2BK70"/>
<dbReference type="GO" id="GO:0004842">
    <property type="term" value="F:ubiquitin-protein transferase activity"/>
    <property type="evidence" value="ECO:0007669"/>
    <property type="project" value="InterPro"/>
</dbReference>
<dbReference type="PANTHER" id="PTHR16047">
    <property type="entry name" value="RFWD3 PROTEIN"/>
    <property type="match status" value="1"/>
</dbReference>
<name>A0AAW2BK70_9ROSI</name>
<dbReference type="PANTHER" id="PTHR16047:SF13">
    <property type="entry name" value="E3 UBIQUITIN-PROTEIN LIGASE RFWD3"/>
    <property type="match status" value="1"/>
</dbReference>
<evidence type="ECO:0000313" key="2">
    <source>
        <dbReference type="Proteomes" id="UP001459277"/>
    </source>
</evidence>
<dbReference type="GO" id="GO:0016567">
    <property type="term" value="P:protein ubiquitination"/>
    <property type="evidence" value="ECO:0007669"/>
    <property type="project" value="InterPro"/>
</dbReference>
<dbReference type="GO" id="GO:0036297">
    <property type="term" value="P:interstrand cross-link repair"/>
    <property type="evidence" value="ECO:0007669"/>
    <property type="project" value="InterPro"/>
</dbReference>
<proteinExistence type="predicted"/>